<organism evidence="2 3">
    <name type="scientific">Humisphaera borealis</name>
    <dbReference type="NCBI Taxonomy" id="2807512"/>
    <lineage>
        <taxon>Bacteria</taxon>
        <taxon>Pseudomonadati</taxon>
        <taxon>Planctomycetota</taxon>
        <taxon>Phycisphaerae</taxon>
        <taxon>Tepidisphaerales</taxon>
        <taxon>Tepidisphaeraceae</taxon>
        <taxon>Humisphaera</taxon>
    </lineage>
</organism>
<feature type="domain" description="Multi-ubiquitin" evidence="1">
    <location>
        <begin position="4"/>
        <end position="69"/>
    </location>
</feature>
<evidence type="ECO:0000313" key="3">
    <source>
        <dbReference type="Proteomes" id="UP000593765"/>
    </source>
</evidence>
<dbReference type="Pfam" id="PF14452">
    <property type="entry name" value="Multi_ubiq"/>
    <property type="match status" value="2"/>
</dbReference>
<feature type="domain" description="Multi-ubiquitin" evidence="1">
    <location>
        <begin position="74"/>
        <end position="139"/>
    </location>
</feature>
<dbReference type="RefSeq" id="WP_206295449.1">
    <property type="nucleotide sequence ID" value="NZ_CP063458.1"/>
</dbReference>
<evidence type="ECO:0000259" key="1">
    <source>
        <dbReference type="Pfam" id="PF14452"/>
    </source>
</evidence>
<proteinExistence type="predicted"/>
<dbReference type="AlphaFoldDB" id="A0A7M2X3B4"/>
<evidence type="ECO:0000313" key="2">
    <source>
        <dbReference type="EMBL" id="QOV92119.1"/>
    </source>
</evidence>
<dbReference type="EMBL" id="CP063458">
    <property type="protein sequence ID" value="QOV92119.1"/>
    <property type="molecule type" value="Genomic_DNA"/>
</dbReference>
<reference evidence="2 3" key="1">
    <citation type="submission" date="2020-10" db="EMBL/GenBank/DDBJ databases">
        <title>Wide distribution of Phycisphaera-like planctomycetes from WD2101 soil group in peatlands and genome analysis of the first cultivated representative.</title>
        <authorList>
            <person name="Dedysh S.N."/>
            <person name="Beletsky A.V."/>
            <person name="Ivanova A."/>
            <person name="Kulichevskaya I.S."/>
            <person name="Suzina N.E."/>
            <person name="Philippov D.A."/>
            <person name="Rakitin A.L."/>
            <person name="Mardanov A.V."/>
            <person name="Ravin N.V."/>
        </authorList>
    </citation>
    <scope>NUCLEOTIDE SEQUENCE [LARGE SCALE GENOMIC DNA]</scope>
    <source>
        <strain evidence="2 3">M1803</strain>
    </source>
</reference>
<dbReference type="InterPro" id="IPR025701">
    <property type="entry name" value="UBQ-conjugat_E2_E"/>
</dbReference>
<sequence>MQKLEIDKVPFESADPVLTGRQILTLAGKQPVEEHLVFCLGPDRQLEDIDLEETVNLRELDHKIFITFRSDRSFNFELDGRRQPWGSASITETQLRWLAGIPAGYRVWQERRAQEDLLLSDGQTVPLEPKGVERFYTGKEDTNAGERCLVLPESDQRFLDDHDMVVEAVTDGERKGVVFKGFNTGGRFDHATTDVLMILPAGYPDACPDMFYCFPWIKLQGASGWPEKADVLVNFGGRQWQQWSRHNSDWRAGVDGIHTMIRRISAALRDTK</sequence>
<dbReference type="KEGG" id="hbs:IPV69_12490"/>
<accession>A0A7M2X3B4</accession>
<dbReference type="Pfam" id="PF14462">
    <property type="entry name" value="Prok-E2_E"/>
    <property type="match status" value="1"/>
</dbReference>
<name>A0A7M2X3B4_9BACT</name>
<protein>
    <submittedName>
        <fullName evidence="2">Multiubiquitin domain-containing protein</fullName>
    </submittedName>
</protein>
<keyword evidence="3" id="KW-1185">Reference proteome</keyword>
<gene>
    <name evidence="2" type="ORF">IPV69_12490</name>
</gene>
<dbReference type="Proteomes" id="UP000593765">
    <property type="component" value="Chromosome"/>
</dbReference>
<dbReference type="InterPro" id="IPR027802">
    <property type="entry name" value="Multi-ubiquitin_dom"/>
</dbReference>